<dbReference type="EMBL" id="CAKLBY020000192">
    <property type="protein sequence ID" value="CAK7932925.1"/>
    <property type="molecule type" value="Genomic_DNA"/>
</dbReference>
<organism evidence="2 4">
    <name type="scientific">Peronospora matthiolae</name>
    <dbReference type="NCBI Taxonomy" id="2874970"/>
    <lineage>
        <taxon>Eukaryota</taxon>
        <taxon>Sar</taxon>
        <taxon>Stramenopiles</taxon>
        <taxon>Oomycota</taxon>
        <taxon>Peronosporomycetes</taxon>
        <taxon>Peronosporales</taxon>
        <taxon>Peronosporaceae</taxon>
        <taxon>Peronospora</taxon>
    </lineage>
</organism>
<name>A0AAV1U0T9_9STRA</name>
<accession>A0AAV1U0T9</accession>
<dbReference type="Proteomes" id="UP001162060">
    <property type="component" value="Unassembled WGS sequence"/>
</dbReference>
<gene>
    <name evidence="2" type="ORF">PM001_LOCUS12088</name>
    <name evidence="3" type="ORF">PM001_LOCUS18075</name>
    <name evidence="1" type="ORF">PM001_LOCUS5576</name>
</gene>
<proteinExistence type="predicted"/>
<comment type="caution">
    <text evidence="2">The sequence shown here is derived from an EMBL/GenBank/DDBJ whole genome shotgun (WGS) entry which is preliminary data.</text>
</comment>
<dbReference type="EMBL" id="CAKLBY020000046">
    <property type="protein sequence ID" value="CAK7917337.1"/>
    <property type="molecule type" value="Genomic_DNA"/>
</dbReference>
<evidence type="ECO:0000313" key="2">
    <source>
        <dbReference type="EMBL" id="CAK7926938.1"/>
    </source>
</evidence>
<reference evidence="2" key="1">
    <citation type="submission" date="2024-01" db="EMBL/GenBank/DDBJ databases">
        <authorList>
            <person name="Webb A."/>
        </authorList>
    </citation>
    <scope>NUCLEOTIDE SEQUENCE</scope>
    <source>
        <strain evidence="2">Pm1</strain>
    </source>
</reference>
<protein>
    <submittedName>
        <fullName evidence="2">Uncharacterized protein</fullName>
    </submittedName>
</protein>
<dbReference type="EMBL" id="CAKLBY020000103">
    <property type="protein sequence ID" value="CAK7926938.1"/>
    <property type="molecule type" value="Genomic_DNA"/>
</dbReference>
<sequence>MRVGAGRPRRGGDVRDAAHSLLPVPVRVKFHKV</sequence>
<evidence type="ECO:0000313" key="4">
    <source>
        <dbReference type="Proteomes" id="UP001162060"/>
    </source>
</evidence>
<evidence type="ECO:0000313" key="3">
    <source>
        <dbReference type="EMBL" id="CAK7932925.1"/>
    </source>
</evidence>
<evidence type="ECO:0000313" key="1">
    <source>
        <dbReference type="EMBL" id="CAK7917337.1"/>
    </source>
</evidence>
<dbReference type="AlphaFoldDB" id="A0AAV1U0T9"/>